<dbReference type="PANTHER" id="PTHR10009">
    <property type="entry name" value="PROTEIN YELLOW-RELATED"/>
    <property type="match status" value="1"/>
</dbReference>
<dbReference type="Gene3D" id="2.120.10.30">
    <property type="entry name" value="TolB, C-terminal domain"/>
    <property type="match status" value="1"/>
</dbReference>
<comment type="subcellular location">
    <subcellularLocation>
        <location evidence="1">Secreted</location>
    </subcellularLocation>
</comment>
<protein>
    <submittedName>
        <fullName evidence="3">SMP-30/gluconolactonase/LRE family protein</fullName>
    </submittedName>
</protein>
<sequence>MRSHRLHVPVAILAAALIMLTASGCKKIRPLTDLWPFGTEEEEEIATRRTTVRRASLTEVAKSDRQWTGVAVSREGRIFVNFPRWSDDVTFSVGEIQASGDVTPFPTDEWNTWVGPTEPGDHFVCVQSVFIDQDDDLWILDAANPGFMGGVAGGAKLVKVDLGRNKIVDTIVFDQAIAPPESYLNDVRVDTKLQTAYITDSGLGAIVVVDLKTKKSRRLLSDHPSTKSEGITLIIEGSKWLRAGKSPKVHSDGLALTSDGKYLYYQALTGRTLYRIETRWLRDESLSAQQLGKKVESMYETGPADGIAFGDDRYLYITAIEDNAVKKFVRLGTVETIAEDPRLKWPDSIARGPDGYLYVTTSQIHLGPNPDEPYRLFKLRP</sequence>
<dbReference type="Proteomes" id="UP001594288">
    <property type="component" value="Unassembled WGS sequence"/>
</dbReference>
<gene>
    <name evidence="3" type="ORF">ACFL2Z_02845</name>
</gene>
<evidence type="ECO:0000256" key="2">
    <source>
        <dbReference type="ARBA" id="ARBA00022525"/>
    </source>
</evidence>
<dbReference type="PROSITE" id="PS51257">
    <property type="entry name" value="PROKAR_LIPOPROTEIN"/>
    <property type="match status" value="1"/>
</dbReference>
<dbReference type="InterPro" id="IPR011042">
    <property type="entry name" value="6-blade_b-propeller_TolB-like"/>
</dbReference>
<dbReference type="Pfam" id="PF03022">
    <property type="entry name" value="MRJP"/>
    <property type="match status" value="1"/>
</dbReference>
<proteinExistence type="predicted"/>
<name>A0ABV6YP20_UNCEI</name>
<evidence type="ECO:0000256" key="1">
    <source>
        <dbReference type="ARBA" id="ARBA00004613"/>
    </source>
</evidence>
<dbReference type="PANTHER" id="PTHR10009:SF18">
    <property type="entry name" value="PROTEIN YELLOW-LIKE PROTEIN"/>
    <property type="match status" value="1"/>
</dbReference>
<dbReference type="InterPro" id="IPR017996">
    <property type="entry name" value="MRJP/yellow-related"/>
</dbReference>
<organism evidence="3 4">
    <name type="scientific">Eiseniibacteriota bacterium</name>
    <dbReference type="NCBI Taxonomy" id="2212470"/>
    <lineage>
        <taxon>Bacteria</taxon>
        <taxon>Candidatus Eiseniibacteriota</taxon>
    </lineage>
</organism>
<dbReference type="SUPFAM" id="SSF101898">
    <property type="entry name" value="NHL repeat"/>
    <property type="match status" value="1"/>
</dbReference>
<comment type="caution">
    <text evidence="3">The sequence shown here is derived from an EMBL/GenBank/DDBJ whole genome shotgun (WGS) entry which is preliminary data.</text>
</comment>
<keyword evidence="2" id="KW-0964">Secreted</keyword>
<keyword evidence="4" id="KW-1185">Reference proteome</keyword>
<dbReference type="EMBL" id="JBHPEI010000034">
    <property type="protein sequence ID" value="MFC1799830.1"/>
    <property type="molecule type" value="Genomic_DNA"/>
</dbReference>
<accession>A0ABV6YP20</accession>
<evidence type="ECO:0000313" key="4">
    <source>
        <dbReference type="Proteomes" id="UP001594288"/>
    </source>
</evidence>
<reference evidence="3 4" key="1">
    <citation type="submission" date="2024-09" db="EMBL/GenBank/DDBJ databases">
        <authorList>
            <person name="D'Angelo T."/>
        </authorList>
    </citation>
    <scope>NUCLEOTIDE SEQUENCE [LARGE SCALE GENOMIC DNA]</scope>
    <source>
        <strain evidence="3">SAG AM-311-F02</strain>
    </source>
</reference>
<evidence type="ECO:0000313" key="3">
    <source>
        <dbReference type="EMBL" id="MFC1799830.1"/>
    </source>
</evidence>